<dbReference type="Pfam" id="PF02002">
    <property type="entry name" value="TFIIE_alpha"/>
    <property type="match status" value="1"/>
</dbReference>
<organism evidence="7 8">
    <name type="scientific">Candidatus Iainarchaeum sp</name>
    <dbReference type="NCBI Taxonomy" id="3101447"/>
    <lineage>
        <taxon>Archaea</taxon>
        <taxon>Candidatus Iainarchaeota</taxon>
        <taxon>Candidatus Iainarchaeia</taxon>
        <taxon>Candidatus Iainarchaeales</taxon>
        <taxon>Candidatus Iainarchaeaceae</taxon>
        <taxon>Candidatus Iainarchaeum</taxon>
    </lineage>
</organism>
<evidence type="ECO:0000313" key="8">
    <source>
        <dbReference type="Proteomes" id="UP000732298"/>
    </source>
</evidence>
<evidence type="ECO:0000256" key="1">
    <source>
        <dbReference type="ARBA" id="ARBA00023015"/>
    </source>
</evidence>
<dbReference type="InterPro" id="IPR024550">
    <property type="entry name" value="TFIIEa/SarR/Rpc3_HTH_dom"/>
</dbReference>
<name>A0A8T3YK46_9ARCH</name>
<feature type="domain" description="HTH TFE/IIEalpha-type" evidence="6">
    <location>
        <begin position="1"/>
        <end position="95"/>
    </location>
</feature>
<dbReference type="InterPro" id="IPR017919">
    <property type="entry name" value="TFIIE/TFIIEa_HTH"/>
</dbReference>
<keyword evidence="3 4" id="KW-0804">Transcription</keyword>
<keyword evidence="2 4" id="KW-0238">DNA-binding</keyword>
<dbReference type="AlphaFoldDB" id="A0A8T3YK46"/>
<dbReference type="GO" id="GO:0006367">
    <property type="term" value="P:transcription initiation at RNA polymerase II promoter"/>
    <property type="evidence" value="ECO:0007669"/>
    <property type="project" value="InterPro"/>
</dbReference>
<dbReference type="EMBL" id="JACQPB010000034">
    <property type="protein sequence ID" value="MBI4210395.1"/>
    <property type="molecule type" value="Genomic_DNA"/>
</dbReference>
<evidence type="ECO:0000259" key="6">
    <source>
        <dbReference type="PROSITE" id="PS51344"/>
    </source>
</evidence>
<dbReference type="GO" id="GO:0003677">
    <property type="term" value="F:DNA binding"/>
    <property type="evidence" value="ECO:0007669"/>
    <property type="project" value="UniProtKB-KW"/>
</dbReference>
<dbReference type="InterPro" id="IPR036390">
    <property type="entry name" value="WH_DNA-bd_sf"/>
</dbReference>
<comment type="caution">
    <text evidence="7">The sequence shown here is derived from an EMBL/GenBank/DDBJ whole genome shotgun (WGS) entry which is preliminary data.</text>
</comment>
<dbReference type="SUPFAM" id="SSF46785">
    <property type="entry name" value="Winged helix' DNA-binding domain"/>
    <property type="match status" value="1"/>
</dbReference>
<comment type="subunit">
    <text evidence="4">Monomer. Interaction with RNA polymerase subunits RpoF and RpoE is necessary for Tfe stimulatory transcription activity. Able to interact with Tbp and RNA polymerase in the absence of DNA promoter. Interacts both with the preinitiation and elongation complexes.</text>
</comment>
<keyword evidence="5" id="KW-0175">Coiled coil</keyword>
<evidence type="ECO:0000256" key="4">
    <source>
        <dbReference type="HAMAP-Rule" id="MF_01909"/>
    </source>
</evidence>
<accession>A0A8T3YK46</accession>
<evidence type="ECO:0000256" key="5">
    <source>
        <dbReference type="SAM" id="Coils"/>
    </source>
</evidence>
<evidence type="ECO:0000256" key="2">
    <source>
        <dbReference type="ARBA" id="ARBA00023125"/>
    </source>
</evidence>
<comment type="domain">
    <text evidence="4">The winged helix domain is involved in binding to DNA in the preinitiation complex.</text>
</comment>
<reference evidence="7" key="1">
    <citation type="submission" date="2020-07" db="EMBL/GenBank/DDBJ databases">
        <title>Huge and variable diversity of episymbiotic CPR bacteria and DPANN archaea in groundwater ecosystems.</title>
        <authorList>
            <person name="He C.Y."/>
            <person name="Keren R."/>
            <person name="Whittaker M."/>
            <person name="Farag I.F."/>
            <person name="Doudna J."/>
            <person name="Cate J.H.D."/>
            <person name="Banfield J.F."/>
        </authorList>
    </citation>
    <scope>NUCLEOTIDE SEQUENCE</scope>
    <source>
        <strain evidence="7">NC_groundwater_1296_Ag_S-0.2um_52_80</strain>
    </source>
</reference>
<feature type="coiled-coil region" evidence="5">
    <location>
        <begin position="152"/>
        <end position="179"/>
    </location>
</feature>
<dbReference type="InterPro" id="IPR016481">
    <property type="entry name" value="TF_E_archaea"/>
</dbReference>
<dbReference type="InterPro" id="IPR002853">
    <property type="entry name" value="TFIIE_asu"/>
</dbReference>
<evidence type="ECO:0000256" key="3">
    <source>
        <dbReference type="ARBA" id="ARBA00023163"/>
    </source>
</evidence>
<comment type="function">
    <text evidence="4">Transcription factor that plays a role in the activation of archaeal genes transcribed by RNA polymerase. Facilitates transcription initiation by enhancing TATA-box recognition by TATA-box-binding protein (Tbp), and transcription factor B (Tfb) and RNA polymerase recruitment. Not absolutely required for transcription in vitro, but particularly important in cases where Tbp or Tfb function is not optimal. It dynamically alters the nucleic acid-binding properties of RNA polymerases by stabilizing the initiation complex and destabilizing elongation complexes. Seems to translocate with the RNA polymerase following initiation and acts by binding to the non template strand of the transcription bubble in elongation complexes.</text>
</comment>
<dbReference type="Proteomes" id="UP000732298">
    <property type="component" value="Unassembled WGS sequence"/>
</dbReference>
<sequence>MGGNVTRKIHEFAIVQGFLKAVAGEHAVELVKICTTKKKPVTDEELGKKLGLKVTEVRTILNRLHYRGIACYQKTKNTKTGWYSYTWEVKNSRIAEILLETQAEQITKLEKNTEFEGSHEFFSSGKGMQEYPFEIAAEYGFKDPESGKPLELINNKKRIKNMQSKIDILKSEADELRKIM</sequence>
<dbReference type="InterPro" id="IPR036388">
    <property type="entry name" value="WH-like_DNA-bd_sf"/>
</dbReference>
<gene>
    <name evidence="4" type="primary">tfe</name>
    <name evidence="7" type="ORF">HY544_02720</name>
</gene>
<dbReference type="Gene3D" id="1.10.10.10">
    <property type="entry name" value="Winged helix-like DNA-binding domain superfamily/Winged helix DNA-binding domain"/>
    <property type="match status" value="1"/>
</dbReference>
<dbReference type="PROSITE" id="PS51344">
    <property type="entry name" value="HTH_TFE_IIE"/>
    <property type="match status" value="1"/>
</dbReference>
<protein>
    <recommendedName>
        <fullName evidence="4">Transcription factor E</fullName>
        <shortName evidence="4">TFE</shortName>
    </recommendedName>
    <alternativeName>
        <fullName evidence="4">TFIIE subunit alpha homolog</fullName>
    </alternativeName>
    <alternativeName>
        <fullName evidence="4">Transcription initiation factor TFIIE</fullName>
    </alternativeName>
</protein>
<keyword evidence="1 4" id="KW-0805">Transcription regulation</keyword>
<dbReference type="SMART" id="SM00531">
    <property type="entry name" value="TFIIE"/>
    <property type="match status" value="1"/>
</dbReference>
<dbReference type="GO" id="GO:0006355">
    <property type="term" value="P:regulation of DNA-templated transcription"/>
    <property type="evidence" value="ECO:0007669"/>
    <property type="project" value="InterPro"/>
</dbReference>
<comment type="similarity">
    <text evidence="4">Belongs to the TFE family.</text>
</comment>
<dbReference type="PIRSF" id="PIRSF006373">
    <property type="entry name" value="TF_E_archaea"/>
    <property type="match status" value="1"/>
</dbReference>
<evidence type="ECO:0000313" key="7">
    <source>
        <dbReference type="EMBL" id="MBI4210395.1"/>
    </source>
</evidence>
<proteinExistence type="inferred from homology"/>
<dbReference type="HAMAP" id="MF_01909">
    <property type="entry name" value="TFE_arch"/>
    <property type="match status" value="1"/>
</dbReference>